<comment type="similarity">
    <text evidence="1">Belongs to the DNA polymerase type-Y family.</text>
</comment>
<evidence type="ECO:0000256" key="4">
    <source>
        <dbReference type="ARBA" id="ARBA00023204"/>
    </source>
</evidence>
<evidence type="ECO:0000256" key="2">
    <source>
        <dbReference type="ARBA" id="ARBA00022763"/>
    </source>
</evidence>
<name>H5TER9_9ALTE</name>
<gene>
    <name evidence="7" type="primary">impB</name>
    <name evidence="7" type="ORF">GPUN_2732</name>
</gene>
<dbReference type="Pfam" id="PF13438">
    <property type="entry name" value="DUF4113"/>
    <property type="match status" value="1"/>
</dbReference>
<dbReference type="SUPFAM" id="SSF56672">
    <property type="entry name" value="DNA/RNA polymerases"/>
    <property type="match status" value="1"/>
</dbReference>
<accession>H5TER9</accession>
<dbReference type="InterPro" id="IPR043128">
    <property type="entry name" value="Rev_trsase/Diguanyl_cyclase"/>
</dbReference>
<dbReference type="RefSeq" id="WP_006007433.1">
    <property type="nucleotide sequence ID" value="NZ_BAET01000033.1"/>
</dbReference>
<comment type="caution">
    <text evidence="7">The sequence shown here is derived from an EMBL/GenBank/DDBJ whole genome shotgun (WGS) entry which is preliminary data.</text>
</comment>
<dbReference type="InterPro" id="IPR050116">
    <property type="entry name" value="DNA_polymerase-Y"/>
</dbReference>
<dbReference type="PANTHER" id="PTHR11076:SF34">
    <property type="entry name" value="PROTEIN UMUC"/>
    <property type="match status" value="1"/>
</dbReference>
<sequence length="418" mass="46698">MYALVDANSFYASAEEVFDPTIRGKPVVVLTNNDGCICAMSASAKRLGIKSFSPYFQVKDLLHEAGAIIRSSNYALYADLSRRVFEVTGRYAQQHVYSVDEAFLKFSNQHSSSTAWFDIAQDIKHTVWLETRIPVGVGMANTPTLAKAASFAGKRFDKFNGIAVLDSPEQVHYVLSNMQCSDVWGVGKRIAARLHKMGIYSALELAQYPPAQIRKAFSVELERTVRELNGTVCFSWNDVKADKQQVFASRSFGERVDKLEILNEAISFHAQRVGRKLRQQGSVTRKISVSAQSSPMQPNHYKRNVVRQFVTPTNDDRKLVGAAISAMAEIYCEGVSFLKCSIGAIEIEPEAIMQCDLFSSNDKDSALMSCLDAINAKFGNHSLKVASQGISDKRWQMNRKYLSPEYTTKWSDIPKFTC</sequence>
<dbReference type="CDD" id="cd01700">
    <property type="entry name" value="PolY_Pol_V_umuC"/>
    <property type="match status" value="1"/>
</dbReference>
<keyword evidence="3" id="KW-0741">SOS mutagenesis</keyword>
<evidence type="ECO:0000313" key="7">
    <source>
        <dbReference type="EMBL" id="GAB56846.1"/>
    </source>
</evidence>
<dbReference type="GO" id="GO:0003684">
    <property type="term" value="F:damaged DNA binding"/>
    <property type="evidence" value="ECO:0007669"/>
    <property type="project" value="InterPro"/>
</dbReference>
<protein>
    <submittedName>
        <fullName evidence="7">Protein impB</fullName>
    </submittedName>
</protein>
<dbReference type="GO" id="GO:0009432">
    <property type="term" value="P:SOS response"/>
    <property type="evidence" value="ECO:0007669"/>
    <property type="project" value="UniProtKB-KW"/>
</dbReference>
<keyword evidence="5" id="KW-0742">SOS response</keyword>
<dbReference type="STRING" id="56804.BAE46_02515"/>
<dbReference type="GO" id="GO:0003887">
    <property type="term" value="F:DNA-directed DNA polymerase activity"/>
    <property type="evidence" value="ECO:0007669"/>
    <property type="project" value="TreeGrafter"/>
</dbReference>
<evidence type="ECO:0000256" key="3">
    <source>
        <dbReference type="ARBA" id="ARBA00023199"/>
    </source>
</evidence>
<organism evidence="7 8">
    <name type="scientific">Glaciecola punicea ACAM 611</name>
    <dbReference type="NCBI Taxonomy" id="1121923"/>
    <lineage>
        <taxon>Bacteria</taxon>
        <taxon>Pseudomonadati</taxon>
        <taxon>Pseudomonadota</taxon>
        <taxon>Gammaproteobacteria</taxon>
        <taxon>Alteromonadales</taxon>
        <taxon>Alteromonadaceae</taxon>
        <taxon>Glaciecola</taxon>
    </lineage>
</organism>
<evidence type="ECO:0000256" key="1">
    <source>
        <dbReference type="ARBA" id="ARBA00010945"/>
    </source>
</evidence>
<evidence type="ECO:0000259" key="6">
    <source>
        <dbReference type="PROSITE" id="PS50173"/>
    </source>
</evidence>
<feature type="domain" description="UmuC" evidence="6">
    <location>
        <begin position="2"/>
        <end position="187"/>
    </location>
</feature>
<evidence type="ECO:0000256" key="5">
    <source>
        <dbReference type="ARBA" id="ARBA00023236"/>
    </source>
</evidence>
<dbReference type="PROSITE" id="PS50173">
    <property type="entry name" value="UMUC"/>
    <property type="match status" value="1"/>
</dbReference>
<proteinExistence type="inferred from homology"/>
<dbReference type="GO" id="GO:0042276">
    <property type="term" value="P:error-prone translesion synthesis"/>
    <property type="evidence" value="ECO:0007669"/>
    <property type="project" value="TreeGrafter"/>
</dbReference>
<dbReference type="InterPro" id="IPR025188">
    <property type="entry name" value="DUF4113"/>
</dbReference>
<dbReference type="AlphaFoldDB" id="H5TER9"/>
<dbReference type="Pfam" id="PF11799">
    <property type="entry name" value="IMS_C"/>
    <property type="match status" value="1"/>
</dbReference>
<evidence type="ECO:0000313" key="8">
    <source>
        <dbReference type="Proteomes" id="UP000053586"/>
    </source>
</evidence>
<dbReference type="Proteomes" id="UP000053586">
    <property type="component" value="Unassembled WGS sequence"/>
</dbReference>
<dbReference type="Gene3D" id="1.10.150.20">
    <property type="entry name" value="5' to 3' exonuclease, C-terminal subdomain"/>
    <property type="match status" value="1"/>
</dbReference>
<dbReference type="EMBL" id="BAET01000033">
    <property type="protein sequence ID" value="GAB56846.1"/>
    <property type="molecule type" value="Genomic_DNA"/>
</dbReference>
<dbReference type="InterPro" id="IPR017961">
    <property type="entry name" value="DNA_pol_Y-fam_little_finger"/>
</dbReference>
<dbReference type="PANTHER" id="PTHR11076">
    <property type="entry name" value="DNA REPAIR POLYMERASE UMUC / TRANSFERASE FAMILY MEMBER"/>
    <property type="match status" value="1"/>
</dbReference>
<dbReference type="eggNOG" id="COG0389">
    <property type="taxonomic scope" value="Bacteria"/>
</dbReference>
<keyword evidence="4" id="KW-0234">DNA repair</keyword>
<dbReference type="InterPro" id="IPR001126">
    <property type="entry name" value="UmuC"/>
</dbReference>
<dbReference type="Gene3D" id="3.40.1170.60">
    <property type="match status" value="1"/>
</dbReference>
<dbReference type="Pfam" id="PF00817">
    <property type="entry name" value="IMS"/>
    <property type="match status" value="1"/>
</dbReference>
<reference evidence="7 8" key="1">
    <citation type="journal article" date="2012" name="J. Bacteriol.">
        <title>Genome sequence of proteorhodopsin-containing sea ice bacterium Glaciecola punicea ACAM 611T.</title>
        <authorList>
            <person name="Qin Q.-L."/>
            <person name="Xie B.-B."/>
            <person name="Shu Y.-L."/>
            <person name="Rong J.-C."/>
            <person name="Zhao D.-L."/>
            <person name="Zhang X.-Y."/>
            <person name="Chen X.-L."/>
            <person name="Zhou B.-C."/>
            <person name="Zhanga Y.-Z."/>
        </authorList>
    </citation>
    <scope>NUCLEOTIDE SEQUENCE [LARGE SCALE GENOMIC DNA]</scope>
    <source>
        <strain evidence="7 8">ACAM 611</strain>
    </source>
</reference>
<dbReference type="OrthoDB" id="9808813at2"/>
<dbReference type="InterPro" id="IPR043502">
    <property type="entry name" value="DNA/RNA_pol_sf"/>
</dbReference>
<keyword evidence="8" id="KW-1185">Reference proteome</keyword>
<dbReference type="GO" id="GO:0005829">
    <property type="term" value="C:cytosol"/>
    <property type="evidence" value="ECO:0007669"/>
    <property type="project" value="TreeGrafter"/>
</dbReference>
<dbReference type="Gene3D" id="3.30.70.270">
    <property type="match status" value="1"/>
</dbReference>
<keyword evidence="2" id="KW-0227">DNA damage</keyword>
<dbReference type="GO" id="GO:0006281">
    <property type="term" value="P:DNA repair"/>
    <property type="evidence" value="ECO:0007669"/>
    <property type="project" value="UniProtKB-KW"/>
</dbReference>
<reference evidence="7 8" key="2">
    <citation type="journal article" date="2017" name="Antonie Van Leeuwenhoek">
        <title>Rhizobium rhizosphaerae sp. nov., a novel species isolated from rice rhizosphere.</title>
        <authorList>
            <person name="Zhao J.J."/>
            <person name="Zhang J."/>
            <person name="Zhang R.J."/>
            <person name="Zhang C.W."/>
            <person name="Yin H.Q."/>
            <person name="Zhang X.X."/>
        </authorList>
    </citation>
    <scope>NUCLEOTIDE SEQUENCE [LARGE SCALE GENOMIC DNA]</scope>
    <source>
        <strain evidence="7 8">ACAM 611</strain>
    </source>
</reference>